<keyword evidence="4" id="KW-0949">S-adenosyl-L-methionine</keyword>
<feature type="domain" description="O-methyltransferase dimerisation" evidence="7">
    <location>
        <begin position="223"/>
        <end position="285"/>
    </location>
</feature>
<dbReference type="Pfam" id="PF08100">
    <property type="entry name" value="Dimerisation"/>
    <property type="match status" value="1"/>
</dbReference>
<dbReference type="EMBL" id="LHPG02000019">
    <property type="protein sequence ID" value="PRW32606.1"/>
    <property type="molecule type" value="Genomic_DNA"/>
</dbReference>
<dbReference type="SUPFAM" id="SSF46785">
    <property type="entry name" value="Winged helix' DNA-binding domain"/>
    <property type="match status" value="1"/>
</dbReference>
<organism evidence="8 9">
    <name type="scientific">Chlorella sorokiniana</name>
    <name type="common">Freshwater green alga</name>
    <dbReference type="NCBI Taxonomy" id="3076"/>
    <lineage>
        <taxon>Eukaryota</taxon>
        <taxon>Viridiplantae</taxon>
        <taxon>Chlorophyta</taxon>
        <taxon>core chlorophytes</taxon>
        <taxon>Trebouxiophyceae</taxon>
        <taxon>Chlorellales</taxon>
        <taxon>Chlorellaceae</taxon>
        <taxon>Chlorella clade</taxon>
        <taxon>Chlorella</taxon>
    </lineage>
</organism>
<dbReference type="InterPro" id="IPR036390">
    <property type="entry name" value="WH_DNA-bd_sf"/>
</dbReference>
<feature type="region of interest" description="Disordered" evidence="5">
    <location>
        <begin position="1"/>
        <end position="55"/>
    </location>
</feature>
<dbReference type="GO" id="GO:0032259">
    <property type="term" value="P:methylation"/>
    <property type="evidence" value="ECO:0007669"/>
    <property type="project" value="UniProtKB-KW"/>
</dbReference>
<evidence type="ECO:0000256" key="1">
    <source>
        <dbReference type="ARBA" id="ARBA00008168"/>
    </source>
</evidence>
<accession>A0A2P6TF60</accession>
<dbReference type="InterPro" id="IPR016461">
    <property type="entry name" value="COMT-like"/>
</dbReference>
<feature type="domain" description="O-methyltransferase C-terminal" evidence="6">
    <location>
        <begin position="373"/>
        <end position="465"/>
    </location>
</feature>
<dbReference type="OrthoDB" id="1606438at2759"/>
<dbReference type="PROSITE" id="PS51683">
    <property type="entry name" value="SAM_OMT_II"/>
    <property type="match status" value="1"/>
</dbReference>
<dbReference type="Gene3D" id="3.30.1070.10">
    <property type="entry name" value="Cell division topological specificity factor MinE"/>
    <property type="match status" value="1"/>
</dbReference>
<name>A0A2P6TF60_CHLSO</name>
<reference evidence="8 9" key="1">
    <citation type="journal article" date="2018" name="Plant J.">
        <title>Genome sequences of Chlorella sorokiniana UTEX 1602 and Micractinium conductrix SAG 241.80: implications to maltose excretion by a green alga.</title>
        <authorList>
            <person name="Arriola M.B."/>
            <person name="Velmurugan N."/>
            <person name="Zhang Y."/>
            <person name="Plunkett M.H."/>
            <person name="Hondzo H."/>
            <person name="Barney B.M."/>
        </authorList>
    </citation>
    <scope>NUCLEOTIDE SEQUENCE [LARGE SCALE GENOMIC DNA]</scope>
    <source>
        <strain evidence="9">UTEX 1602</strain>
    </source>
</reference>
<proteinExistence type="inferred from homology"/>
<feature type="region of interest" description="Disordered" evidence="5">
    <location>
        <begin position="184"/>
        <end position="214"/>
    </location>
</feature>
<protein>
    <submittedName>
        <fullName evidence="8">SAM-dependent methyltransferase</fullName>
    </submittedName>
</protein>
<dbReference type="GO" id="GO:0046983">
    <property type="term" value="F:protein dimerization activity"/>
    <property type="evidence" value="ECO:0007669"/>
    <property type="project" value="InterPro"/>
</dbReference>
<dbReference type="InterPro" id="IPR029063">
    <property type="entry name" value="SAM-dependent_MTases_sf"/>
</dbReference>
<gene>
    <name evidence="8" type="ORF">C2E21_8361</name>
</gene>
<dbReference type="Proteomes" id="UP000239899">
    <property type="component" value="Unassembled WGS sequence"/>
</dbReference>
<keyword evidence="3" id="KW-0808">Transferase</keyword>
<dbReference type="Gene3D" id="3.40.50.150">
    <property type="entry name" value="Vaccinia Virus protein VP39"/>
    <property type="match status" value="1"/>
</dbReference>
<dbReference type="Pfam" id="PF00891">
    <property type="entry name" value="Methyltransf_2"/>
    <property type="match status" value="1"/>
</dbReference>
<evidence type="ECO:0000313" key="8">
    <source>
        <dbReference type="EMBL" id="PRW32606.1"/>
    </source>
</evidence>
<evidence type="ECO:0000256" key="5">
    <source>
        <dbReference type="SAM" id="MobiDB-lite"/>
    </source>
</evidence>
<dbReference type="Gene3D" id="1.10.10.10">
    <property type="entry name" value="Winged helix-like DNA-binding domain superfamily/Winged helix DNA-binding domain"/>
    <property type="match status" value="1"/>
</dbReference>
<evidence type="ECO:0000256" key="4">
    <source>
        <dbReference type="ARBA" id="ARBA00022691"/>
    </source>
</evidence>
<dbReference type="SUPFAM" id="SSF53335">
    <property type="entry name" value="S-adenosyl-L-methionine-dependent methyltransferases"/>
    <property type="match status" value="1"/>
</dbReference>
<dbReference type="GO" id="GO:0008171">
    <property type="term" value="F:O-methyltransferase activity"/>
    <property type="evidence" value="ECO:0007669"/>
    <property type="project" value="InterPro"/>
</dbReference>
<dbReference type="InterPro" id="IPR036388">
    <property type="entry name" value="WH-like_DNA-bd_sf"/>
</dbReference>
<dbReference type="GO" id="GO:0051301">
    <property type="term" value="P:cell division"/>
    <property type="evidence" value="ECO:0007669"/>
    <property type="project" value="InterPro"/>
</dbReference>
<dbReference type="InterPro" id="IPR001077">
    <property type="entry name" value="COMT_C"/>
</dbReference>
<dbReference type="InterPro" id="IPR005527">
    <property type="entry name" value="MinE"/>
</dbReference>
<dbReference type="AlphaFoldDB" id="A0A2P6TF60"/>
<dbReference type="PANTHER" id="PTHR43712:SF2">
    <property type="entry name" value="O-METHYLTRANSFERASE CICE"/>
    <property type="match status" value="1"/>
</dbReference>
<keyword evidence="9" id="KW-1185">Reference proteome</keyword>
<keyword evidence="2 8" id="KW-0489">Methyltransferase</keyword>
<evidence type="ECO:0000259" key="7">
    <source>
        <dbReference type="Pfam" id="PF08100"/>
    </source>
</evidence>
<comment type="similarity">
    <text evidence="1">Belongs to the MinE family.</text>
</comment>
<evidence type="ECO:0000256" key="3">
    <source>
        <dbReference type="ARBA" id="ARBA00022679"/>
    </source>
</evidence>
<dbReference type="InterPro" id="IPR012967">
    <property type="entry name" value="COMT_dimerisation"/>
</dbReference>
<dbReference type="PANTHER" id="PTHR43712">
    <property type="entry name" value="PUTATIVE (AFU_ORTHOLOGUE AFUA_4G14580)-RELATED"/>
    <property type="match status" value="1"/>
</dbReference>
<dbReference type="STRING" id="3076.A0A2P6TF60"/>
<evidence type="ECO:0000256" key="2">
    <source>
        <dbReference type="ARBA" id="ARBA00022603"/>
    </source>
</evidence>
<evidence type="ECO:0000259" key="6">
    <source>
        <dbReference type="Pfam" id="PF00891"/>
    </source>
</evidence>
<dbReference type="Pfam" id="PF03776">
    <property type="entry name" value="MinE"/>
    <property type="match status" value="1"/>
</dbReference>
<feature type="compositionally biased region" description="Low complexity" evidence="5">
    <location>
        <begin position="1"/>
        <end position="22"/>
    </location>
</feature>
<sequence>MQSIAAPRQPPLQQRPGGPAAAARRRAVAPHPRAPPPAAYQQHMGGAPTSSSDTDVSDIIHLAKHRMAKKQAAEPQGSLAEFLHKVQLAWRIFFPEQPRTMTPKEEGKQRLRMILVADRVGMNEVTMEAMRERIIGAVSPYVEIESPELVEVAVTTDADLGAIYSVAVPVKRVKPAARVPLNEDGDITFHWDPTDEESDPASQAGRDAQRSRAGRGPAAAIRVVKLGVADALAAGPLPATELATRLGVKADELRRLLRALCSQGIFAEQPPGSGTFGNNRGSSVLRSDHPCCLADQLLLAGGEAYAGHAGLAESLAPDAPPPWHTASGGLPYFDWLGLPQNVEAQARFDRVMRGVDAMLTRVLLQVGKVARCHLLKLTLHDWPDADCLRILAAVQAAQLQAAAACGKQGSGAAEQRLLVVDMVLPDSGPLGLCAASSDLQMLALLGGKERTRREWPSLLAAVGFRLVEVHPLRSAYSLIEAALA</sequence>
<evidence type="ECO:0000313" key="9">
    <source>
        <dbReference type="Proteomes" id="UP000239899"/>
    </source>
</evidence>
<comment type="caution">
    <text evidence="8">The sequence shown here is derived from an EMBL/GenBank/DDBJ whole genome shotgun (WGS) entry which is preliminary data.</text>
</comment>
<dbReference type="InterPro" id="IPR036707">
    <property type="entry name" value="MinE_sf"/>
</dbReference>